<dbReference type="InterPro" id="IPR052727">
    <property type="entry name" value="Rab4/Rab5_effector"/>
</dbReference>
<dbReference type="Gene3D" id="3.30.530.20">
    <property type="match status" value="2"/>
</dbReference>
<dbReference type="SUPFAM" id="SSF55961">
    <property type="entry name" value="Bet v1-like"/>
    <property type="match status" value="1"/>
</dbReference>
<dbReference type="EMBL" id="NBNE01002203">
    <property type="protein sequence ID" value="OWZ11175.1"/>
    <property type="molecule type" value="Genomic_DNA"/>
</dbReference>
<dbReference type="Proteomes" id="UP000198211">
    <property type="component" value="Unassembled WGS sequence"/>
</dbReference>
<comment type="caution">
    <text evidence="2">The sequence shown here is derived from an EMBL/GenBank/DDBJ whole genome shotgun (WGS) entry which is preliminary data.</text>
</comment>
<gene>
    <name evidence="2" type="ORF">PHMEG_00015843</name>
</gene>
<feature type="compositionally biased region" description="Polar residues" evidence="1">
    <location>
        <begin position="74"/>
        <end position="90"/>
    </location>
</feature>
<evidence type="ECO:0000313" key="2">
    <source>
        <dbReference type="EMBL" id="OWZ11175.1"/>
    </source>
</evidence>
<dbReference type="PANTHER" id="PTHR13510">
    <property type="entry name" value="FYVE-FINGER-CONTAINING RAB5 EFFECTOR PROTEIN RABENOSYN-5-RELATED"/>
    <property type="match status" value="1"/>
</dbReference>
<reference evidence="3" key="1">
    <citation type="submission" date="2017-03" db="EMBL/GenBank/DDBJ databases">
        <title>Phytopthora megakarya and P. palmivora, two closely related causual agents of cacao black pod achieved similar genome size and gene model numbers by different mechanisms.</title>
        <authorList>
            <person name="Ali S."/>
            <person name="Shao J."/>
            <person name="Larry D.J."/>
            <person name="Kronmiller B."/>
            <person name="Shen D."/>
            <person name="Strem M.D."/>
            <person name="Melnick R.L."/>
            <person name="Guiltinan M.J."/>
            <person name="Tyler B.M."/>
            <person name="Meinhardt L.W."/>
            <person name="Bailey B.A."/>
        </authorList>
    </citation>
    <scope>NUCLEOTIDE SEQUENCE [LARGE SCALE GENOMIC DNA]</scope>
    <source>
        <strain evidence="3">zdho120</strain>
    </source>
</reference>
<sequence>MTKDRFVTSPYPDVQVTEDQRFQLIDLVDGFVQHHFQSYEEFVTVYKRKVDKERWKHVKSKDNLRVYSERSRKTNATSTSNFESWNPGNTNAETTLKRDLPVVQCVGTIPGKLDDVMFGAITPTQDVLRIKASYVQDYDDAAILCSVVEPSEDEPFCTLTIQWMTIDLPLQATTIVKKRDFVYIEATGIMNFTNGERVGYYLLHSIEFPQTKPLPNVIRGNYSMCGFFRQIGENDVDAFACGTLDPGGDIKRFLLIPSVAEALLSVTKWVYCGQMKKMSWMLKHGTPKRQNQLNGGKCVTCTKKISGGAIGAVGRSTCKLCYGSVCFKCKIRKRISFITLDGQLTQRKMSFCVKCLNKANKFDAMKAAKEHARNREIYKTSAHFSDSDSIDNSNDEIVKPYEDLEISEEEQQQLIDLVDGFVATHFEEYEDFVIVNKSQVDENRWKHVKSKDNQHVYAERPRTENIERVTRAMSWDPSAPKDDKDLPVVLSVGTLVGDVDDVMFGVVNPTLDVMRIKASYVHDLDSAAVLCSVVEPSVEKPFRSLVIKWMTIDLPLQSTNLVKSRDFVYIEATGIVHFANGERVGYHLLHSIEFPQTKPLSNMIRGNLSVFGFFRQIEQNAIDIYASGTVAPGGKIARFLSIQVAAEALLSATNYVHCGQMKKLSWMLQHRHSAVERQNQMHREKCVVCERKVTKGLRGFIGASTCKLCYGCVCFSCKVRKRISFIALDNQLIRRKISFCTKCVSEATKWDAKEAARDQATGYEAYKEFSTSSQSDTRSTEELSLFD</sequence>
<dbReference type="InterPro" id="IPR023393">
    <property type="entry name" value="START-like_dom_sf"/>
</dbReference>
<evidence type="ECO:0000313" key="3">
    <source>
        <dbReference type="Proteomes" id="UP000198211"/>
    </source>
</evidence>
<organism evidence="2 3">
    <name type="scientific">Phytophthora megakarya</name>
    <dbReference type="NCBI Taxonomy" id="4795"/>
    <lineage>
        <taxon>Eukaryota</taxon>
        <taxon>Sar</taxon>
        <taxon>Stramenopiles</taxon>
        <taxon>Oomycota</taxon>
        <taxon>Peronosporomycetes</taxon>
        <taxon>Peronosporales</taxon>
        <taxon>Peronosporaceae</taxon>
        <taxon>Phytophthora</taxon>
    </lineage>
</organism>
<dbReference type="OrthoDB" id="109627at2759"/>
<proteinExistence type="predicted"/>
<dbReference type="AlphaFoldDB" id="A0A225W0Q4"/>
<name>A0A225W0Q4_9STRA</name>
<accession>A0A225W0Q4</accession>
<keyword evidence="3" id="KW-1185">Reference proteome</keyword>
<feature type="region of interest" description="Disordered" evidence="1">
    <location>
        <begin position="69"/>
        <end position="90"/>
    </location>
</feature>
<evidence type="ECO:0008006" key="4">
    <source>
        <dbReference type="Google" id="ProtNLM"/>
    </source>
</evidence>
<feature type="region of interest" description="Disordered" evidence="1">
    <location>
        <begin position="766"/>
        <end position="787"/>
    </location>
</feature>
<dbReference type="STRING" id="4795.A0A225W0Q4"/>
<protein>
    <recommendedName>
        <fullName evidence="4">FYVE-type domain-containing protein</fullName>
    </recommendedName>
</protein>
<dbReference type="PANTHER" id="PTHR13510:SF44">
    <property type="entry name" value="RABENOSYN-5"/>
    <property type="match status" value="1"/>
</dbReference>
<evidence type="ECO:0000256" key="1">
    <source>
        <dbReference type="SAM" id="MobiDB-lite"/>
    </source>
</evidence>